<evidence type="ECO:0000313" key="2">
    <source>
        <dbReference type="EMBL" id="KAK0512552.1"/>
    </source>
</evidence>
<protein>
    <submittedName>
        <fullName evidence="2">Uncharacterized protein</fullName>
    </submittedName>
</protein>
<accession>A0AA39R0A1</accession>
<feature type="signal peptide" evidence="1">
    <location>
        <begin position="1"/>
        <end position="15"/>
    </location>
</feature>
<dbReference type="AlphaFoldDB" id="A0AA39R0A1"/>
<dbReference type="EMBL" id="JAFEKC020000009">
    <property type="protein sequence ID" value="KAK0512552.1"/>
    <property type="molecule type" value="Genomic_DNA"/>
</dbReference>
<feature type="chain" id="PRO_5041382917" evidence="1">
    <location>
        <begin position="16"/>
        <end position="144"/>
    </location>
</feature>
<organism evidence="2 3">
    <name type="scientific">Cladonia borealis</name>
    <dbReference type="NCBI Taxonomy" id="184061"/>
    <lineage>
        <taxon>Eukaryota</taxon>
        <taxon>Fungi</taxon>
        <taxon>Dikarya</taxon>
        <taxon>Ascomycota</taxon>
        <taxon>Pezizomycotina</taxon>
        <taxon>Lecanoromycetes</taxon>
        <taxon>OSLEUM clade</taxon>
        <taxon>Lecanoromycetidae</taxon>
        <taxon>Lecanorales</taxon>
        <taxon>Lecanorineae</taxon>
        <taxon>Cladoniaceae</taxon>
        <taxon>Cladonia</taxon>
    </lineage>
</organism>
<comment type="caution">
    <text evidence="2">The sequence shown here is derived from an EMBL/GenBank/DDBJ whole genome shotgun (WGS) entry which is preliminary data.</text>
</comment>
<proteinExistence type="predicted"/>
<keyword evidence="1" id="KW-0732">Signal</keyword>
<gene>
    <name evidence="2" type="ORF">JMJ35_004569</name>
</gene>
<sequence>MKLSQVLAFLPFALAVPSLHSPGHVDITVTIDDGNNDLMKAVTTPSNVCLKVIYPPGTQCSEGWELVPLGNSGWYTCCLSKSDDGDNNDLKLLLQPQAGSQRLGALPPCTKQCSECADVCDIATRECYNACIDSQVSRVTHKGL</sequence>
<dbReference type="Proteomes" id="UP001166286">
    <property type="component" value="Unassembled WGS sequence"/>
</dbReference>
<evidence type="ECO:0000256" key="1">
    <source>
        <dbReference type="SAM" id="SignalP"/>
    </source>
</evidence>
<reference evidence="2" key="1">
    <citation type="submission" date="2023-03" db="EMBL/GenBank/DDBJ databases">
        <title>Complete genome of Cladonia borealis.</title>
        <authorList>
            <person name="Park H."/>
        </authorList>
    </citation>
    <scope>NUCLEOTIDE SEQUENCE</scope>
    <source>
        <strain evidence="2">ANT050790</strain>
    </source>
</reference>
<name>A0AA39R0A1_9LECA</name>
<keyword evidence="3" id="KW-1185">Reference proteome</keyword>
<evidence type="ECO:0000313" key="3">
    <source>
        <dbReference type="Proteomes" id="UP001166286"/>
    </source>
</evidence>